<organism evidence="2">
    <name type="scientific">bioreactor metagenome</name>
    <dbReference type="NCBI Taxonomy" id="1076179"/>
    <lineage>
        <taxon>unclassified sequences</taxon>
        <taxon>metagenomes</taxon>
        <taxon>ecological metagenomes</taxon>
    </lineage>
</organism>
<protein>
    <recommendedName>
        <fullName evidence="1">Pirin C-terminal domain-containing protein</fullName>
    </recommendedName>
</protein>
<gene>
    <name evidence="2" type="ORF">SDC9_134966</name>
</gene>
<name>A0A645DEU3_9ZZZZ</name>
<evidence type="ECO:0000313" key="2">
    <source>
        <dbReference type="EMBL" id="MPM87866.1"/>
    </source>
</evidence>
<dbReference type="PANTHER" id="PTHR13903:SF8">
    <property type="entry name" value="PIRIN"/>
    <property type="match status" value="1"/>
</dbReference>
<dbReference type="InterPro" id="IPR008778">
    <property type="entry name" value="Pirin_C_dom"/>
</dbReference>
<comment type="caution">
    <text evidence="2">The sequence shown here is derived from an EMBL/GenBank/DDBJ whole genome shotgun (WGS) entry which is preliminary data.</text>
</comment>
<dbReference type="InterPro" id="IPR014710">
    <property type="entry name" value="RmlC-like_jellyroll"/>
</dbReference>
<evidence type="ECO:0000259" key="1">
    <source>
        <dbReference type="Pfam" id="PF05726"/>
    </source>
</evidence>
<dbReference type="EMBL" id="VSSQ01035596">
    <property type="protein sequence ID" value="MPM87866.1"/>
    <property type="molecule type" value="Genomic_DNA"/>
</dbReference>
<dbReference type="InterPro" id="IPR011051">
    <property type="entry name" value="RmlC_Cupin_sf"/>
</dbReference>
<dbReference type="Pfam" id="PF05726">
    <property type="entry name" value="Pirin_C"/>
    <property type="match status" value="1"/>
</dbReference>
<dbReference type="CDD" id="cd02247">
    <property type="entry name" value="cupin_pirin_C"/>
    <property type="match status" value="1"/>
</dbReference>
<feature type="domain" description="Pirin C-terminal" evidence="1">
    <location>
        <begin position="1"/>
        <end position="101"/>
    </location>
</feature>
<dbReference type="Gene3D" id="2.60.120.10">
    <property type="entry name" value="Jelly Rolls"/>
    <property type="match status" value="2"/>
</dbReference>
<dbReference type="InterPro" id="IPR012093">
    <property type="entry name" value="Pirin"/>
</dbReference>
<dbReference type="SUPFAM" id="SSF51182">
    <property type="entry name" value="RmlC-like cupins"/>
    <property type="match status" value="1"/>
</dbReference>
<sequence length="108" mass="11806">MDVSLPKGEHIALPTRPEDTVFAFCIQGEAIISAQLIAEKTAILFGAGDGVSIEATPDRDLRFILFSAKPLHEPVAWGGPIVMNTREELDRAFAELRDGTFIQTEPIL</sequence>
<dbReference type="PANTHER" id="PTHR13903">
    <property type="entry name" value="PIRIN-RELATED"/>
    <property type="match status" value="1"/>
</dbReference>
<dbReference type="AlphaFoldDB" id="A0A645DEU3"/>
<reference evidence="2" key="1">
    <citation type="submission" date="2019-08" db="EMBL/GenBank/DDBJ databases">
        <authorList>
            <person name="Kucharzyk K."/>
            <person name="Murdoch R.W."/>
            <person name="Higgins S."/>
            <person name="Loffler F."/>
        </authorList>
    </citation>
    <scope>NUCLEOTIDE SEQUENCE</scope>
</reference>
<proteinExistence type="predicted"/>
<accession>A0A645DEU3</accession>